<keyword evidence="3" id="KW-1185">Reference proteome</keyword>
<evidence type="ECO:0000313" key="2">
    <source>
        <dbReference type="EMBL" id="MBK1788513.1"/>
    </source>
</evidence>
<gene>
    <name evidence="2" type="ORF">JHE00_29645</name>
</gene>
<feature type="compositionally biased region" description="Basic and acidic residues" evidence="1">
    <location>
        <begin position="50"/>
        <end position="62"/>
    </location>
</feature>
<evidence type="ECO:0000313" key="3">
    <source>
        <dbReference type="Proteomes" id="UP000635245"/>
    </source>
</evidence>
<reference evidence="2" key="1">
    <citation type="submission" date="2020-12" db="EMBL/GenBank/DDBJ databases">
        <title>Prauserella sp. ASG 168, a novel actinomycete isolated from cave rock.</title>
        <authorList>
            <person name="Suriyachadkun C."/>
        </authorList>
    </citation>
    <scope>NUCLEOTIDE SEQUENCE</scope>
    <source>
        <strain evidence="2">ASG 168</strain>
    </source>
</reference>
<evidence type="ECO:0008006" key="4">
    <source>
        <dbReference type="Google" id="ProtNLM"/>
    </source>
</evidence>
<dbReference type="EMBL" id="JAENJH010000010">
    <property type="protein sequence ID" value="MBK1788513.1"/>
    <property type="molecule type" value="Genomic_DNA"/>
</dbReference>
<protein>
    <recommendedName>
        <fullName evidence="4">PE domain-containing protein</fullName>
    </recommendedName>
</protein>
<feature type="region of interest" description="Disordered" evidence="1">
    <location>
        <begin position="133"/>
        <end position="154"/>
    </location>
</feature>
<dbReference type="Proteomes" id="UP000635245">
    <property type="component" value="Unassembled WGS sequence"/>
</dbReference>
<name>A0A934R0B4_9PSEU</name>
<accession>A0A934R0B4</accession>
<proteinExistence type="predicted"/>
<organism evidence="2 3">
    <name type="scientific">Prauserella cavernicola</name>
    <dbReference type="NCBI Taxonomy" id="2800127"/>
    <lineage>
        <taxon>Bacteria</taxon>
        <taxon>Bacillati</taxon>
        <taxon>Actinomycetota</taxon>
        <taxon>Actinomycetes</taxon>
        <taxon>Pseudonocardiales</taxon>
        <taxon>Pseudonocardiaceae</taxon>
        <taxon>Prauserella</taxon>
    </lineage>
</organism>
<evidence type="ECO:0000256" key="1">
    <source>
        <dbReference type="SAM" id="MobiDB-lite"/>
    </source>
</evidence>
<dbReference type="AlphaFoldDB" id="A0A934R0B4"/>
<comment type="caution">
    <text evidence="2">The sequence shown here is derived from an EMBL/GenBank/DDBJ whole genome shotgun (WGS) entry which is preliminary data.</text>
</comment>
<sequence>MDTAAAQAAMSVMPGGAAVGGALATFNNMNFIVDGKSSSGPGAGGGFSMSREEAEAALEEARGVAADLAEQAEGAMELQQTQAPADDPATMGFNQVGLEAFGNGAQHVAAERDYWRSLVTALEKALGVYQEADEQAGQDIGKSGRQKDSGGGLI</sequence>
<feature type="region of interest" description="Disordered" evidence="1">
    <location>
        <begin position="40"/>
        <end position="62"/>
    </location>
</feature>